<dbReference type="EMBL" id="JAUOPU010000103">
    <property type="protein sequence ID" value="MDO6545576.1"/>
    <property type="molecule type" value="Genomic_DNA"/>
</dbReference>
<dbReference type="InterPro" id="IPR050900">
    <property type="entry name" value="Transposase_IS3/IS150/IS904"/>
</dbReference>
<accession>A0AAW7YCU8</accession>
<evidence type="ECO:0000313" key="3">
    <source>
        <dbReference type="Proteomes" id="UP001170624"/>
    </source>
</evidence>
<dbReference type="PANTHER" id="PTHR46889:SF4">
    <property type="entry name" value="TRANSPOSASE INSO FOR INSERTION SEQUENCE ELEMENT IS911B-RELATED"/>
    <property type="match status" value="1"/>
</dbReference>
<feature type="domain" description="HTH-like" evidence="1">
    <location>
        <begin position="56"/>
        <end position="108"/>
    </location>
</feature>
<dbReference type="AlphaFoldDB" id="A0AAW7YCU8"/>
<dbReference type="Pfam" id="PF13276">
    <property type="entry name" value="HTH_21"/>
    <property type="match status" value="1"/>
</dbReference>
<sequence length="142" mass="16667">MATLSGGTKAERFGFIKRYSNLHSVKKLCKHLNVSRSGYYQWLRRKPSARACSDGRLLHDIRRIFERSQGRYGSPKVYRILKSEGWTVSCKRVARLMRETGLKARVDRVYRRMKKSRAFFRGLENHRLSISKATEINQQWSG</sequence>
<dbReference type="Proteomes" id="UP001170624">
    <property type="component" value="Unassembled WGS sequence"/>
</dbReference>
<name>A0AAW7YCU8_9GAMM</name>
<gene>
    <name evidence="2" type="ORF">Q4568_23910</name>
</gene>
<evidence type="ECO:0000313" key="2">
    <source>
        <dbReference type="EMBL" id="MDO6545576.1"/>
    </source>
</evidence>
<proteinExistence type="predicted"/>
<feature type="non-terminal residue" evidence="2">
    <location>
        <position position="142"/>
    </location>
</feature>
<dbReference type="RefSeq" id="WP_303502381.1">
    <property type="nucleotide sequence ID" value="NZ_JAUOPU010000103.1"/>
</dbReference>
<dbReference type="PANTHER" id="PTHR46889">
    <property type="entry name" value="TRANSPOSASE INSF FOR INSERTION SEQUENCE IS3B-RELATED"/>
    <property type="match status" value="1"/>
</dbReference>
<dbReference type="InterPro" id="IPR025948">
    <property type="entry name" value="HTH-like_dom"/>
</dbReference>
<evidence type="ECO:0000259" key="1">
    <source>
        <dbReference type="Pfam" id="PF13276"/>
    </source>
</evidence>
<protein>
    <submittedName>
        <fullName evidence="2">IS3 family transposase</fullName>
    </submittedName>
</protein>
<reference evidence="2" key="1">
    <citation type="submission" date="2023-07" db="EMBL/GenBank/DDBJ databases">
        <title>Genome content predicts the carbon catabolic preferences of heterotrophic bacteria.</title>
        <authorList>
            <person name="Gralka M."/>
        </authorList>
    </citation>
    <scope>NUCLEOTIDE SEQUENCE</scope>
    <source>
        <strain evidence="2">G2M05</strain>
    </source>
</reference>
<comment type="caution">
    <text evidence="2">The sequence shown here is derived from an EMBL/GenBank/DDBJ whole genome shotgun (WGS) entry which is preliminary data.</text>
</comment>
<organism evidence="2 3">
    <name type="scientific">Photobacterium sanguinicancri</name>
    <dbReference type="NCBI Taxonomy" id="875932"/>
    <lineage>
        <taxon>Bacteria</taxon>
        <taxon>Pseudomonadati</taxon>
        <taxon>Pseudomonadota</taxon>
        <taxon>Gammaproteobacteria</taxon>
        <taxon>Vibrionales</taxon>
        <taxon>Vibrionaceae</taxon>
        <taxon>Photobacterium</taxon>
    </lineage>
</organism>